<dbReference type="PANTHER" id="PTHR30055">
    <property type="entry name" value="HTH-TYPE TRANSCRIPTIONAL REGULATOR RUTR"/>
    <property type="match status" value="1"/>
</dbReference>
<evidence type="ECO:0000256" key="1">
    <source>
        <dbReference type="ARBA" id="ARBA00023015"/>
    </source>
</evidence>
<dbReference type="PANTHER" id="PTHR30055:SF234">
    <property type="entry name" value="HTH-TYPE TRANSCRIPTIONAL REGULATOR BETI"/>
    <property type="match status" value="1"/>
</dbReference>
<dbReference type="InterPro" id="IPR009057">
    <property type="entry name" value="Homeodomain-like_sf"/>
</dbReference>
<evidence type="ECO:0000256" key="3">
    <source>
        <dbReference type="ARBA" id="ARBA00023163"/>
    </source>
</evidence>
<evidence type="ECO:0000313" key="6">
    <source>
        <dbReference type="EMBL" id="RNL60405.1"/>
    </source>
</evidence>
<dbReference type="Gene3D" id="1.10.357.10">
    <property type="entry name" value="Tetracycline Repressor, domain 2"/>
    <property type="match status" value="1"/>
</dbReference>
<comment type="caution">
    <text evidence="6">The sequence shown here is derived from an EMBL/GenBank/DDBJ whole genome shotgun (WGS) entry which is preliminary data.</text>
</comment>
<dbReference type="PRINTS" id="PR00455">
    <property type="entry name" value="HTHTETR"/>
</dbReference>
<name>A0A3N0CAA9_9ACTN</name>
<keyword evidence="3" id="KW-0804">Transcription</keyword>
<dbReference type="SUPFAM" id="SSF46689">
    <property type="entry name" value="Homeodomain-like"/>
    <property type="match status" value="1"/>
</dbReference>
<keyword evidence="1" id="KW-0805">Transcription regulation</keyword>
<dbReference type="AlphaFoldDB" id="A0A3N0CAA9"/>
<dbReference type="GO" id="GO:0003700">
    <property type="term" value="F:DNA-binding transcription factor activity"/>
    <property type="evidence" value="ECO:0007669"/>
    <property type="project" value="TreeGrafter"/>
</dbReference>
<dbReference type="GO" id="GO:0000976">
    <property type="term" value="F:transcription cis-regulatory region binding"/>
    <property type="evidence" value="ECO:0007669"/>
    <property type="project" value="TreeGrafter"/>
</dbReference>
<accession>A0A3N0CAA9</accession>
<keyword evidence="2 4" id="KW-0238">DNA-binding</keyword>
<protein>
    <submittedName>
        <fullName evidence="6">TetR/AcrR family transcriptional regulator</fullName>
    </submittedName>
</protein>
<dbReference type="InterPro" id="IPR001647">
    <property type="entry name" value="HTH_TetR"/>
</dbReference>
<dbReference type="OrthoDB" id="5177743at2"/>
<evidence type="ECO:0000256" key="2">
    <source>
        <dbReference type="ARBA" id="ARBA00023125"/>
    </source>
</evidence>
<dbReference type="Proteomes" id="UP000267128">
    <property type="component" value="Unassembled WGS sequence"/>
</dbReference>
<feature type="domain" description="HTH tetR-type" evidence="5">
    <location>
        <begin position="14"/>
        <end position="74"/>
    </location>
</feature>
<sequence>MSSEGRPRGRPPMVGRREEILDAAVEVMAIHGIEGMSLAQLAEELGLSTYALTYHFGSKEGVLAAIALHVEQRLQREFTDRVNVDQVTVGSLVRGYWTSYGNVGAAASTRLWLEIGLLASRDPERFPGFLDAMVDRWRVMVAGLLPGHPDAEEIGSIAFAVMSGLELLELARPGSVTDATLDQLVAMFENAVGT</sequence>
<gene>
    <name evidence="6" type="ORF">EFK50_18890</name>
</gene>
<organism evidence="6 7">
    <name type="scientific">Nocardioides marmoriginsengisoli</name>
    <dbReference type="NCBI Taxonomy" id="661483"/>
    <lineage>
        <taxon>Bacteria</taxon>
        <taxon>Bacillati</taxon>
        <taxon>Actinomycetota</taxon>
        <taxon>Actinomycetes</taxon>
        <taxon>Propionibacteriales</taxon>
        <taxon>Nocardioidaceae</taxon>
        <taxon>Nocardioides</taxon>
    </lineage>
</organism>
<reference evidence="6 7" key="1">
    <citation type="submission" date="2018-11" db="EMBL/GenBank/DDBJ databases">
        <authorList>
            <person name="Li F."/>
        </authorList>
    </citation>
    <scope>NUCLEOTIDE SEQUENCE [LARGE SCALE GENOMIC DNA]</scope>
    <source>
        <strain evidence="6 7">Gsoil 097</strain>
    </source>
</reference>
<dbReference type="RefSeq" id="WP_123229157.1">
    <property type="nucleotide sequence ID" value="NZ_RJSE01000009.1"/>
</dbReference>
<evidence type="ECO:0000313" key="7">
    <source>
        <dbReference type="Proteomes" id="UP000267128"/>
    </source>
</evidence>
<dbReference type="PROSITE" id="PS50977">
    <property type="entry name" value="HTH_TETR_2"/>
    <property type="match status" value="1"/>
</dbReference>
<evidence type="ECO:0000256" key="4">
    <source>
        <dbReference type="PROSITE-ProRule" id="PRU00335"/>
    </source>
</evidence>
<dbReference type="EMBL" id="RJSE01000009">
    <property type="protein sequence ID" value="RNL60405.1"/>
    <property type="molecule type" value="Genomic_DNA"/>
</dbReference>
<feature type="DNA-binding region" description="H-T-H motif" evidence="4">
    <location>
        <begin position="37"/>
        <end position="56"/>
    </location>
</feature>
<keyword evidence="7" id="KW-1185">Reference proteome</keyword>
<dbReference type="Pfam" id="PF00440">
    <property type="entry name" value="TetR_N"/>
    <property type="match status" value="1"/>
</dbReference>
<evidence type="ECO:0000259" key="5">
    <source>
        <dbReference type="PROSITE" id="PS50977"/>
    </source>
</evidence>
<dbReference type="InterPro" id="IPR050109">
    <property type="entry name" value="HTH-type_TetR-like_transc_reg"/>
</dbReference>
<proteinExistence type="predicted"/>